<dbReference type="InterPro" id="IPR002156">
    <property type="entry name" value="RNaseH_domain"/>
</dbReference>
<comment type="caution">
    <text evidence="3">The sequence shown here is derived from an EMBL/GenBank/DDBJ whole genome shotgun (WGS) entry which is preliminary data.</text>
</comment>
<evidence type="ECO:0000313" key="3">
    <source>
        <dbReference type="EMBL" id="KAK4384544.1"/>
    </source>
</evidence>
<dbReference type="Proteomes" id="UP001289374">
    <property type="component" value="Unassembled WGS sequence"/>
</dbReference>
<evidence type="ECO:0000259" key="2">
    <source>
        <dbReference type="Pfam" id="PF13456"/>
    </source>
</evidence>
<dbReference type="AlphaFoldDB" id="A0AAE1TAS3"/>
<reference evidence="3" key="1">
    <citation type="submission" date="2020-06" db="EMBL/GenBank/DDBJ databases">
        <authorList>
            <person name="Li T."/>
            <person name="Hu X."/>
            <person name="Zhang T."/>
            <person name="Song X."/>
            <person name="Zhang H."/>
            <person name="Dai N."/>
            <person name="Sheng W."/>
            <person name="Hou X."/>
            <person name="Wei L."/>
        </authorList>
    </citation>
    <scope>NUCLEOTIDE SEQUENCE</scope>
    <source>
        <strain evidence="3">K16</strain>
        <tissue evidence="3">Leaf</tissue>
    </source>
</reference>
<evidence type="ECO:0000259" key="1">
    <source>
        <dbReference type="Pfam" id="PF00078"/>
    </source>
</evidence>
<dbReference type="EMBL" id="JACGWL010000086">
    <property type="protein sequence ID" value="KAK4384544.1"/>
    <property type="molecule type" value="Genomic_DNA"/>
</dbReference>
<evidence type="ECO:0000313" key="4">
    <source>
        <dbReference type="Proteomes" id="UP001289374"/>
    </source>
</evidence>
<dbReference type="PANTHER" id="PTHR24559">
    <property type="entry name" value="TRANSPOSON TY3-I GAG-POL POLYPROTEIN"/>
    <property type="match status" value="1"/>
</dbReference>
<reference evidence="3" key="2">
    <citation type="journal article" date="2024" name="Plant">
        <title>Genomic evolution and insights into agronomic trait innovations of Sesamum species.</title>
        <authorList>
            <person name="Miao H."/>
            <person name="Wang L."/>
            <person name="Qu L."/>
            <person name="Liu H."/>
            <person name="Sun Y."/>
            <person name="Le M."/>
            <person name="Wang Q."/>
            <person name="Wei S."/>
            <person name="Zheng Y."/>
            <person name="Lin W."/>
            <person name="Duan Y."/>
            <person name="Cao H."/>
            <person name="Xiong S."/>
            <person name="Wang X."/>
            <person name="Wei L."/>
            <person name="Li C."/>
            <person name="Ma Q."/>
            <person name="Ju M."/>
            <person name="Zhao R."/>
            <person name="Li G."/>
            <person name="Mu C."/>
            <person name="Tian Q."/>
            <person name="Mei H."/>
            <person name="Zhang T."/>
            <person name="Gao T."/>
            <person name="Zhang H."/>
        </authorList>
    </citation>
    <scope>NUCLEOTIDE SEQUENCE</scope>
    <source>
        <strain evidence="3">K16</strain>
    </source>
</reference>
<gene>
    <name evidence="3" type="ORF">Sango_3050300</name>
</gene>
<dbReference type="PANTHER" id="PTHR24559:SF444">
    <property type="entry name" value="REVERSE TRANSCRIPTASE DOMAIN-CONTAINING PROTEIN"/>
    <property type="match status" value="1"/>
</dbReference>
<dbReference type="Gene3D" id="3.30.420.10">
    <property type="entry name" value="Ribonuclease H-like superfamily/Ribonuclease H"/>
    <property type="match status" value="1"/>
</dbReference>
<dbReference type="Gene3D" id="3.30.70.270">
    <property type="match status" value="1"/>
</dbReference>
<dbReference type="InterPro" id="IPR053134">
    <property type="entry name" value="RNA-dir_DNA_polymerase"/>
</dbReference>
<dbReference type="InterPro" id="IPR000477">
    <property type="entry name" value="RT_dom"/>
</dbReference>
<proteinExistence type="predicted"/>
<name>A0AAE1TAS3_9LAMI</name>
<feature type="domain" description="Reverse transcriptase" evidence="1">
    <location>
        <begin position="1"/>
        <end position="100"/>
    </location>
</feature>
<dbReference type="InterPro" id="IPR043128">
    <property type="entry name" value="Rev_trsase/Diguanyl_cyclase"/>
</dbReference>
<feature type="domain" description="RNase H type-1" evidence="2">
    <location>
        <begin position="170"/>
        <end position="250"/>
    </location>
</feature>
<dbReference type="Pfam" id="PF00078">
    <property type="entry name" value="RVT_1"/>
    <property type="match status" value="1"/>
</dbReference>
<sequence>MDASQGYHQITLNPDDQKPISFITSGRTYCYFGLKYAGVTYQCLVDRMFHEQLGRNMEVYIDDMLVKNRQMDQHLADLAEAFGILRKFHMKLRPAKCAFGVHFPIDRAKLLFFKALWKTKDFDSDEECQQTFQGLKKPSTTTLTHQADPGRNLIYLLTSKPANDGSSTLAGSGAGVILTSPQGDELQYALRFDFKASNNETEYEALIASIIIALDAGARNLISYYDSQSVTKQVNGEHEIKEEWVKEYLLEI</sequence>
<accession>A0AAE1TAS3</accession>
<dbReference type="GO" id="GO:0003676">
    <property type="term" value="F:nucleic acid binding"/>
    <property type="evidence" value="ECO:0007669"/>
    <property type="project" value="InterPro"/>
</dbReference>
<organism evidence="3 4">
    <name type="scientific">Sesamum angolense</name>
    <dbReference type="NCBI Taxonomy" id="2727404"/>
    <lineage>
        <taxon>Eukaryota</taxon>
        <taxon>Viridiplantae</taxon>
        <taxon>Streptophyta</taxon>
        <taxon>Embryophyta</taxon>
        <taxon>Tracheophyta</taxon>
        <taxon>Spermatophyta</taxon>
        <taxon>Magnoliopsida</taxon>
        <taxon>eudicotyledons</taxon>
        <taxon>Gunneridae</taxon>
        <taxon>Pentapetalae</taxon>
        <taxon>asterids</taxon>
        <taxon>lamiids</taxon>
        <taxon>Lamiales</taxon>
        <taxon>Pedaliaceae</taxon>
        <taxon>Sesamum</taxon>
    </lineage>
</organism>
<dbReference type="SUPFAM" id="SSF56672">
    <property type="entry name" value="DNA/RNA polymerases"/>
    <property type="match status" value="1"/>
</dbReference>
<keyword evidence="4" id="KW-1185">Reference proteome</keyword>
<dbReference type="GO" id="GO:0004523">
    <property type="term" value="F:RNA-DNA hybrid ribonuclease activity"/>
    <property type="evidence" value="ECO:0007669"/>
    <property type="project" value="InterPro"/>
</dbReference>
<dbReference type="InterPro" id="IPR043502">
    <property type="entry name" value="DNA/RNA_pol_sf"/>
</dbReference>
<dbReference type="InterPro" id="IPR036397">
    <property type="entry name" value="RNaseH_sf"/>
</dbReference>
<protein>
    <submittedName>
        <fullName evidence="3">Uncharacterized protein</fullName>
    </submittedName>
</protein>
<dbReference type="Pfam" id="PF13456">
    <property type="entry name" value="RVT_3"/>
    <property type="match status" value="1"/>
</dbReference>
<dbReference type="CDD" id="cd01647">
    <property type="entry name" value="RT_LTR"/>
    <property type="match status" value="1"/>
</dbReference>